<feature type="region of interest" description="Disordered" evidence="1">
    <location>
        <begin position="1"/>
        <end position="22"/>
    </location>
</feature>
<evidence type="ECO:0000256" key="1">
    <source>
        <dbReference type="SAM" id="MobiDB-lite"/>
    </source>
</evidence>
<sequence length="44" mass="5221">MRSRQSDVSPSDRHEPPDRFIRQNSRKRFLRLLGGSERLVNLRG</sequence>
<evidence type="ECO:0000313" key="2">
    <source>
        <dbReference type="EMBL" id="EKJ99900.1"/>
    </source>
</evidence>
<dbReference type="PATRIC" id="fig|993517.3.peg.5402"/>
<feature type="compositionally biased region" description="Basic and acidic residues" evidence="1">
    <location>
        <begin position="10"/>
        <end position="21"/>
    </location>
</feature>
<dbReference type="EMBL" id="AMCW01000137">
    <property type="protein sequence ID" value="EKJ99900.1"/>
    <property type="molecule type" value="Genomic_DNA"/>
</dbReference>
<accession>K5E297</accession>
<name>K5E297_RHOBT</name>
<dbReference type="AlphaFoldDB" id="K5E297"/>
<protein>
    <submittedName>
        <fullName evidence="2">Uncharacterized protein</fullName>
    </submittedName>
</protein>
<organism evidence="2 3">
    <name type="scientific">Rhodopirellula baltica SH28</name>
    <dbReference type="NCBI Taxonomy" id="993517"/>
    <lineage>
        <taxon>Bacteria</taxon>
        <taxon>Pseudomonadati</taxon>
        <taxon>Planctomycetota</taxon>
        <taxon>Planctomycetia</taxon>
        <taxon>Pirellulales</taxon>
        <taxon>Pirellulaceae</taxon>
        <taxon>Rhodopirellula</taxon>
    </lineage>
</organism>
<evidence type="ECO:0000313" key="3">
    <source>
        <dbReference type="Proteomes" id="UP000007993"/>
    </source>
</evidence>
<comment type="caution">
    <text evidence="2">The sequence shown here is derived from an EMBL/GenBank/DDBJ whole genome shotgun (WGS) entry which is preliminary data.</text>
</comment>
<proteinExistence type="predicted"/>
<reference evidence="2 3" key="1">
    <citation type="journal article" date="2013" name="Mar. Genomics">
        <title>Expression of sulfatases in Rhodopirellula baltica and the diversity of sulfatases in the genus Rhodopirellula.</title>
        <authorList>
            <person name="Wegner C.E."/>
            <person name="Richter-Heitmann T."/>
            <person name="Klindworth A."/>
            <person name="Klockow C."/>
            <person name="Richter M."/>
            <person name="Achstetter T."/>
            <person name="Glockner F.O."/>
            <person name="Harder J."/>
        </authorList>
    </citation>
    <scope>NUCLEOTIDE SEQUENCE [LARGE SCALE GENOMIC DNA]</scope>
    <source>
        <strain evidence="2 3">SH28</strain>
    </source>
</reference>
<gene>
    <name evidence="2" type="ORF">RBSH_04984</name>
</gene>
<dbReference type="Proteomes" id="UP000007993">
    <property type="component" value="Unassembled WGS sequence"/>
</dbReference>